<dbReference type="InterPro" id="IPR003439">
    <property type="entry name" value="ABC_transporter-like_ATP-bd"/>
</dbReference>
<keyword evidence="2" id="KW-0813">Transport</keyword>
<keyword evidence="7" id="KW-1185">Reference proteome</keyword>
<dbReference type="Pfam" id="PF00005">
    <property type="entry name" value="ABC_tran"/>
    <property type="match status" value="1"/>
</dbReference>
<dbReference type="KEGG" id="cle:Clole_1035"/>
<proteinExistence type="inferred from homology"/>
<dbReference type="Proteomes" id="UP000008467">
    <property type="component" value="Chromosome"/>
</dbReference>
<dbReference type="eggNOG" id="COG1131">
    <property type="taxonomic scope" value="Bacteria"/>
</dbReference>
<dbReference type="HOGENOM" id="CLU_000604_1_2_9"/>
<keyword evidence="6" id="KW-0378">Hydrolase</keyword>
<gene>
    <name evidence="6" type="ordered locus">Clole_1035</name>
</gene>
<dbReference type="InterPro" id="IPR050763">
    <property type="entry name" value="ABC_transporter_ATP-binding"/>
</dbReference>
<name>F2JRF8_CELLD</name>
<dbReference type="STRING" id="642492.Clole_1035"/>
<accession>F2JRF8</accession>
<comment type="similarity">
    <text evidence="1">Belongs to the ABC transporter superfamily.</text>
</comment>
<dbReference type="InterPro" id="IPR027417">
    <property type="entry name" value="P-loop_NTPase"/>
</dbReference>
<keyword evidence="3" id="KW-0547">Nucleotide-binding</keyword>
<feature type="domain" description="ABC transporter" evidence="5">
    <location>
        <begin position="2"/>
        <end position="219"/>
    </location>
</feature>
<dbReference type="CDD" id="cd03230">
    <property type="entry name" value="ABC_DR_subfamily_A"/>
    <property type="match status" value="1"/>
</dbReference>
<evidence type="ECO:0000256" key="1">
    <source>
        <dbReference type="ARBA" id="ARBA00005417"/>
    </source>
</evidence>
<dbReference type="RefSeq" id="WP_013656066.1">
    <property type="nucleotide sequence ID" value="NC_015275.1"/>
</dbReference>
<dbReference type="SUPFAM" id="SSF52540">
    <property type="entry name" value="P-loop containing nucleoside triphosphate hydrolases"/>
    <property type="match status" value="1"/>
</dbReference>
<dbReference type="PANTHER" id="PTHR42711">
    <property type="entry name" value="ABC TRANSPORTER ATP-BINDING PROTEIN"/>
    <property type="match status" value="1"/>
</dbReference>
<dbReference type="InterPro" id="IPR017871">
    <property type="entry name" value="ABC_transporter-like_CS"/>
</dbReference>
<evidence type="ECO:0000256" key="3">
    <source>
        <dbReference type="ARBA" id="ARBA00022741"/>
    </source>
</evidence>
<evidence type="ECO:0000313" key="6">
    <source>
        <dbReference type="EMBL" id="ADZ82767.1"/>
    </source>
</evidence>
<protein>
    <submittedName>
        <fullName evidence="6">Molybdate-transporting ATPase</fullName>
        <ecNumber evidence="6">3.6.3.29</ecNumber>
    </submittedName>
</protein>
<dbReference type="PROSITE" id="PS00211">
    <property type="entry name" value="ABC_TRANSPORTER_1"/>
    <property type="match status" value="1"/>
</dbReference>
<dbReference type="AlphaFoldDB" id="F2JRF8"/>
<reference evidence="6 7" key="1">
    <citation type="journal article" date="2011" name="J. Bacteriol.">
        <title>Complete genome sequence of the cellulose-degrading bacterium Cellulosilyticum lentocellum.</title>
        <authorList>
            <consortium name="US DOE Joint Genome Institute"/>
            <person name="Miller D.A."/>
            <person name="Suen G."/>
            <person name="Bruce D."/>
            <person name="Copeland A."/>
            <person name="Cheng J.F."/>
            <person name="Detter C."/>
            <person name="Goodwin L.A."/>
            <person name="Han C.S."/>
            <person name="Hauser L.J."/>
            <person name="Land M.L."/>
            <person name="Lapidus A."/>
            <person name="Lucas S."/>
            <person name="Meincke L."/>
            <person name="Pitluck S."/>
            <person name="Tapia R."/>
            <person name="Teshima H."/>
            <person name="Woyke T."/>
            <person name="Fox B.G."/>
            <person name="Angert E.R."/>
            <person name="Currie C.R."/>
        </authorList>
    </citation>
    <scope>NUCLEOTIDE SEQUENCE [LARGE SCALE GENOMIC DNA]</scope>
    <source>
        <strain evidence="7">ATCC 49066 / DSM 5427 / NCIMB 11756 / RHM5</strain>
    </source>
</reference>
<dbReference type="GO" id="GO:0016887">
    <property type="term" value="F:ATP hydrolysis activity"/>
    <property type="evidence" value="ECO:0007669"/>
    <property type="project" value="InterPro"/>
</dbReference>
<dbReference type="InterPro" id="IPR003593">
    <property type="entry name" value="AAA+_ATPase"/>
</dbReference>
<evidence type="ECO:0000256" key="2">
    <source>
        <dbReference type="ARBA" id="ARBA00022448"/>
    </source>
</evidence>
<evidence type="ECO:0000259" key="5">
    <source>
        <dbReference type="PROSITE" id="PS50893"/>
    </source>
</evidence>
<dbReference type="GO" id="GO:0005524">
    <property type="term" value="F:ATP binding"/>
    <property type="evidence" value="ECO:0007669"/>
    <property type="project" value="UniProtKB-KW"/>
</dbReference>
<evidence type="ECO:0000256" key="4">
    <source>
        <dbReference type="ARBA" id="ARBA00022840"/>
    </source>
</evidence>
<dbReference type="PROSITE" id="PS50893">
    <property type="entry name" value="ABC_TRANSPORTER_2"/>
    <property type="match status" value="1"/>
</dbReference>
<evidence type="ECO:0000313" key="7">
    <source>
        <dbReference type="Proteomes" id="UP000008467"/>
    </source>
</evidence>
<sequence length="225" mass="25328">MLKMEGIKKNYGKKQVLKGVDLKIEEGECLGIIGPNGSGKSTLLSIMVGALKPTEGERFIQGKIGYVPQDNALMEELTVKDNLEFWAAAHNKHINEILHTAYFKEVLGLEDMLKEKVKHLSGGMKKRVNIGIALIDDPQYIVLDEPCSALDIIYKNEVIDYLLELKQKGKTIIYTSHSGDEIERLCDRVCILKEGTIIKEAKLAELRTENKECSTFDEMVYRLLA</sequence>
<dbReference type="SMART" id="SM00382">
    <property type="entry name" value="AAA"/>
    <property type="match status" value="1"/>
</dbReference>
<dbReference type="EC" id="3.6.3.29" evidence="6"/>
<dbReference type="PANTHER" id="PTHR42711:SF5">
    <property type="entry name" value="ABC TRANSPORTER ATP-BINDING PROTEIN NATA"/>
    <property type="match status" value="1"/>
</dbReference>
<keyword evidence="4" id="KW-0067">ATP-binding</keyword>
<organism evidence="6 7">
    <name type="scientific">Cellulosilyticum lentocellum (strain ATCC 49066 / DSM 5427 / NCIMB 11756 / RHM5)</name>
    <name type="common">Clostridium lentocellum</name>
    <dbReference type="NCBI Taxonomy" id="642492"/>
    <lineage>
        <taxon>Bacteria</taxon>
        <taxon>Bacillati</taxon>
        <taxon>Bacillota</taxon>
        <taxon>Clostridia</taxon>
        <taxon>Lachnospirales</taxon>
        <taxon>Cellulosilyticaceae</taxon>
        <taxon>Cellulosilyticum</taxon>
    </lineage>
</organism>
<dbReference type="EMBL" id="CP002582">
    <property type="protein sequence ID" value="ADZ82767.1"/>
    <property type="molecule type" value="Genomic_DNA"/>
</dbReference>
<dbReference type="Gene3D" id="3.40.50.300">
    <property type="entry name" value="P-loop containing nucleotide triphosphate hydrolases"/>
    <property type="match status" value="1"/>
</dbReference>